<comment type="similarity">
    <text evidence="7">Belongs to the major facilitator superfamily. Sugar transporter (TC 2.A.1.1) family.</text>
</comment>
<evidence type="ECO:0000256" key="7">
    <source>
        <dbReference type="RuleBase" id="RU003346"/>
    </source>
</evidence>
<dbReference type="PROSITE" id="PS50850">
    <property type="entry name" value="MFS"/>
    <property type="match status" value="1"/>
</dbReference>
<feature type="transmembrane region" description="Helical" evidence="9">
    <location>
        <begin position="469"/>
        <end position="490"/>
    </location>
</feature>
<evidence type="ECO:0000256" key="6">
    <source>
        <dbReference type="ARBA" id="ARBA00023136"/>
    </source>
</evidence>
<dbReference type="Gene3D" id="1.20.1250.20">
    <property type="entry name" value="MFS general substrate transporter like domains"/>
    <property type="match status" value="1"/>
</dbReference>
<feature type="transmembrane region" description="Helical" evidence="9">
    <location>
        <begin position="308"/>
        <end position="331"/>
    </location>
</feature>
<protein>
    <recommendedName>
        <fullName evidence="10">Major facilitator superfamily (MFS) profile domain-containing protein</fullName>
    </recommendedName>
</protein>
<accession>A0A813N2D2</accession>
<feature type="transmembrane region" description="Helical" evidence="9">
    <location>
        <begin position="373"/>
        <end position="395"/>
    </location>
</feature>
<feature type="transmembrane region" description="Helical" evidence="9">
    <location>
        <begin position="157"/>
        <end position="179"/>
    </location>
</feature>
<dbReference type="GO" id="GO:1990539">
    <property type="term" value="P:fructose import across plasma membrane"/>
    <property type="evidence" value="ECO:0007669"/>
    <property type="project" value="UniProtKB-ARBA"/>
</dbReference>
<feature type="transmembrane region" description="Helical" evidence="9">
    <location>
        <begin position="45"/>
        <end position="68"/>
    </location>
</feature>
<evidence type="ECO:0000313" key="11">
    <source>
        <dbReference type="EMBL" id="CAF0733287.1"/>
    </source>
</evidence>
<dbReference type="GO" id="GO:0005886">
    <property type="term" value="C:plasma membrane"/>
    <property type="evidence" value="ECO:0007669"/>
    <property type="project" value="UniProtKB-SubCell"/>
</dbReference>
<proteinExistence type="inferred from homology"/>
<evidence type="ECO:0000256" key="5">
    <source>
        <dbReference type="ARBA" id="ARBA00022989"/>
    </source>
</evidence>
<feature type="domain" description="Major facilitator superfamily (MFS) profile" evidence="10">
    <location>
        <begin position="50"/>
        <end position="494"/>
    </location>
</feature>
<dbReference type="PROSITE" id="PS00216">
    <property type="entry name" value="SUGAR_TRANSPORT_1"/>
    <property type="match status" value="1"/>
</dbReference>
<dbReference type="Proteomes" id="UP000663879">
    <property type="component" value="Unassembled WGS sequence"/>
</dbReference>
<evidence type="ECO:0000256" key="1">
    <source>
        <dbReference type="ARBA" id="ARBA00004651"/>
    </source>
</evidence>
<dbReference type="PRINTS" id="PR00171">
    <property type="entry name" value="SUGRTRNSPORT"/>
</dbReference>
<dbReference type="SUPFAM" id="SSF103473">
    <property type="entry name" value="MFS general substrate transporter"/>
    <property type="match status" value="1"/>
</dbReference>
<feature type="transmembrane region" description="Helical" evidence="9">
    <location>
        <begin position="98"/>
        <end position="120"/>
    </location>
</feature>
<dbReference type="Pfam" id="PF00083">
    <property type="entry name" value="Sugar_tr"/>
    <property type="match status" value="1"/>
</dbReference>
<dbReference type="InterPro" id="IPR005828">
    <property type="entry name" value="MFS_sugar_transport-like"/>
</dbReference>
<keyword evidence="4 9" id="KW-0812">Transmembrane</keyword>
<dbReference type="GO" id="GO:0005353">
    <property type="term" value="F:fructose transmembrane transporter activity"/>
    <property type="evidence" value="ECO:0007669"/>
    <property type="project" value="UniProtKB-ARBA"/>
</dbReference>
<evidence type="ECO:0000256" key="4">
    <source>
        <dbReference type="ARBA" id="ARBA00022692"/>
    </source>
</evidence>
<dbReference type="NCBIfam" id="TIGR00879">
    <property type="entry name" value="SP"/>
    <property type="match status" value="1"/>
</dbReference>
<evidence type="ECO:0000256" key="2">
    <source>
        <dbReference type="ARBA" id="ARBA00022448"/>
    </source>
</evidence>
<evidence type="ECO:0000259" key="10">
    <source>
        <dbReference type="PROSITE" id="PS50850"/>
    </source>
</evidence>
<feature type="transmembrane region" description="Helical" evidence="9">
    <location>
        <begin position="221"/>
        <end position="242"/>
    </location>
</feature>
<comment type="caution">
    <text evidence="11">The sequence shown here is derived from an EMBL/GenBank/DDBJ whole genome shotgun (WGS) entry which is preliminary data.</text>
</comment>
<dbReference type="FunFam" id="1.20.1250.20:FF:001511">
    <property type="entry name" value="Solute carrier family 2, facilitated glucose transporter member 5"/>
    <property type="match status" value="1"/>
</dbReference>
<feature type="transmembrane region" description="Helical" evidence="9">
    <location>
        <begin position="401"/>
        <end position="429"/>
    </location>
</feature>
<keyword evidence="12" id="KW-1185">Reference proteome</keyword>
<feature type="transmembrane region" description="Helical" evidence="9">
    <location>
        <begin position="191"/>
        <end position="209"/>
    </location>
</feature>
<dbReference type="InterPro" id="IPR005829">
    <property type="entry name" value="Sugar_transporter_CS"/>
</dbReference>
<sequence length="526" mass="58842">MEKYNLSSSSRNIRNKSQNEFEMNGSNTTETKSNAQNLNGRITRFLMFCISVSVIGAAFQVGWAIGVYNTPVDVIKDFFNQTNFDRNKEYMSQSRFDLLWSVTNGLLPLGAAFGGISSGLIADKFGRKNGMILTNIFVIICGILNLISKFVKSYETLIVARFFCGLFCGLFTGILPLYLNELPPQNYRGSAGTLNQLLIVLGILITNIMGLRDILGSEQRWPILVTFMLVPALAHIGLFFAAESPKYLYIKKNNPELARETLKRLRGNDENLINAEMKLLQDEKIAMDSQKEVSWGDLFTVPSLRHPLIIAVCIHIAQQFSGINAVIFYSTKIFISVGLKDQWPLYATILLGVVQLIMTLVCTYFIEKKGRKFLLLIGIGGMCLSSFGIGLSRIFSANAQWLNYVTVVFAVLYIIFFSIGPGAIPWIITSELFKSNARAKANSIAVFVNWTSAFIVTVSFQFIEAAIGDYSFIVFGCILIFSTLFMLFFVPETKNRTSDEISEGFEHQTIFLLNDNKVIPKANSIN</sequence>
<feature type="transmembrane region" description="Helical" evidence="9">
    <location>
        <begin position="343"/>
        <end position="366"/>
    </location>
</feature>
<dbReference type="InterPro" id="IPR036259">
    <property type="entry name" value="MFS_trans_sf"/>
</dbReference>
<evidence type="ECO:0000313" key="12">
    <source>
        <dbReference type="Proteomes" id="UP000663879"/>
    </source>
</evidence>
<evidence type="ECO:0000256" key="3">
    <source>
        <dbReference type="ARBA" id="ARBA00022475"/>
    </source>
</evidence>
<name>A0A813N2D2_9BILA</name>
<evidence type="ECO:0000256" key="8">
    <source>
        <dbReference type="SAM" id="MobiDB-lite"/>
    </source>
</evidence>
<dbReference type="PANTHER" id="PTHR23503:SF8">
    <property type="entry name" value="FACILITATED GLUCOSE TRANSPORTER PROTEIN 1"/>
    <property type="match status" value="1"/>
</dbReference>
<dbReference type="PANTHER" id="PTHR23503">
    <property type="entry name" value="SOLUTE CARRIER FAMILY 2"/>
    <property type="match status" value="1"/>
</dbReference>
<reference evidence="11" key="1">
    <citation type="submission" date="2021-02" db="EMBL/GenBank/DDBJ databases">
        <authorList>
            <person name="Nowell W R."/>
        </authorList>
    </citation>
    <scope>NUCLEOTIDE SEQUENCE</scope>
    <source>
        <strain evidence="11">Ploen Becks lab</strain>
    </source>
</reference>
<comment type="subcellular location">
    <subcellularLocation>
        <location evidence="1">Cell membrane</location>
        <topology evidence="1">Multi-pass membrane protein</topology>
    </subcellularLocation>
</comment>
<feature type="transmembrane region" description="Helical" evidence="9">
    <location>
        <begin position="441"/>
        <end position="463"/>
    </location>
</feature>
<keyword evidence="3" id="KW-1003">Cell membrane</keyword>
<dbReference type="EMBL" id="CAJNOC010000250">
    <property type="protein sequence ID" value="CAF0733287.1"/>
    <property type="molecule type" value="Genomic_DNA"/>
</dbReference>
<gene>
    <name evidence="11" type="ORF">OXX778_LOCUS2974</name>
</gene>
<dbReference type="InterPro" id="IPR020846">
    <property type="entry name" value="MFS_dom"/>
</dbReference>
<dbReference type="InterPro" id="IPR045263">
    <property type="entry name" value="GLUT"/>
</dbReference>
<keyword evidence="5 9" id="KW-1133">Transmembrane helix</keyword>
<evidence type="ECO:0000256" key="9">
    <source>
        <dbReference type="SAM" id="Phobius"/>
    </source>
</evidence>
<keyword evidence="6 9" id="KW-0472">Membrane</keyword>
<feature type="region of interest" description="Disordered" evidence="8">
    <location>
        <begin position="1"/>
        <end position="33"/>
    </location>
</feature>
<keyword evidence="2 7" id="KW-0813">Transport</keyword>
<dbReference type="InterPro" id="IPR003663">
    <property type="entry name" value="Sugar/inositol_transpt"/>
</dbReference>
<dbReference type="PROSITE" id="PS00217">
    <property type="entry name" value="SUGAR_TRANSPORT_2"/>
    <property type="match status" value="1"/>
</dbReference>
<dbReference type="AlphaFoldDB" id="A0A813N2D2"/>
<dbReference type="OrthoDB" id="4540492at2759"/>
<organism evidence="11 12">
    <name type="scientific">Brachionus calyciflorus</name>
    <dbReference type="NCBI Taxonomy" id="104777"/>
    <lineage>
        <taxon>Eukaryota</taxon>
        <taxon>Metazoa</taxon>
        <taxon>Spiralia</taxon>
        <taxon>Gnathifera</taxon>
        <taxon>Rotifera</taxon>
        <taxon>Eurotatoria</taxon>
        <taxon>Monogononta</taxon>
        <taxon>Pseudotrocha</taxon>
        <taxon>Ploima</taxon>
        <taxon>Brachionidae</taxon>
        <taxon>Brachionus</taxon>
    </lineage>
</organism>
<feature type="transmembrane region" description="Helical" evidence="9">
    <location>
        <begin position="132"/>
        <end position="151"/>
    </location>
</feature>